<proteinExistence type="predicted"/>
<sequence length="147" mass="16045">TRCFSNSSRLDCDPPLLAEMSDPPTIERRTGGTGGSSQTAPRKKQKPRNRLTALERACALFGTEKVEQLQATYNSLEFKWGGTEHPQAEGMVLSLTGQGVPDAQVRAIFGVGGSKIARLKAVTKNAINTLHTRCQRSRPSHSYQMMA</sequence>
<evidence type="ECO:0000256" key="1">
    <source>
        <dbReference type="SAM" id="MobiDB-lite"/>
    </source>
</evidence>
<evidence type="ECO:0000313" key="3">
    <source>
        <dbReference type="Proteomes" id="UP000028582"/>
    </source>
</evidence>
<dbReference type="Proteomes" id="UP000028582">
    <property type="component" value="Unassembled WGS sequence"/>
</dbReference>
<dbReference type="EMBL" id="ANJA01005144">
    <property type="protein sequence ID" value="ETO58501.1"/>
    <property type="molecule type" value="Genomic_DNA"/>
</dbReference>
<name>A0A080YVU0_PHYNI</name>
<dbReference type="OrthoDB" id="143825at2759"/>
<feature type="non-terminal residue" evidence="2">
    <location>
        <position position="1"/>
    </location>
</feature>
<comment type="caution">
    <text evidence="2">The sequence shown here is derived from an EMBL/GenBank/DDBJ whole genome shotgun (WGS) entry which is preliminary data.</text>
</comment>
<accession>A0A080YVU0</accession>
<feature type="region of interest" description="Disordered" evidence="1">
    <location>
        <begin position="13"/>
        <end position="50"/>
    </location>
</feature>
<protein>
    <submittedName>
        <fullName evidence="2">Uncharacterized protein</fullName>
    </submittedName>
</protein>
<dbReference type="AlphaFoldDB" id="A0A080YVU0"/>
<organism evidence="2 3">
    <name type="scientific">Phytophthora nicotianae P1976</name>
    <dbReference type="NCBI Taxonomy" id="1317066"/>
    <lineage>
        <taxon>Eukaryota</taxon>
        <taxon>Sar</taxon>
        <taxon>Stramenopiles</taxon>
        <taxon>Oomycota</taxon>
        <taxon>Peronosporomycetes</taxon>
        <taxon>Peronosporales</taxon>
        <taxon>Peronosporaceae</taxon>
        <taxon>Phytophthora</taxon>
    </lineage>
</organism>
<reference evidence="2 3" key="1">
    <citation type="submission" date="2013-11" db="EMBL/GenBank/DDBJ databases">
        <title>The Genome Sequence of Phytophthora parasitica P1976.</title>
        <authorList>
            <consortium name="The Broad Institute Genomics Platform"/>
            <person name="Russ C."/>
            <person name="Tyler B."/>
            <person name="Panabieres F."/>
            <person name="Shan W."/>
            <person name="Tripathy S."/>
            <person name="Grunwald N."/>
            <person name="Machado M."/>
            <person name="Johnson C.S."/>
            <person name="Walker B."/>
            <person name="Young S."/>
            <person name="Zeng Q."/>
            <person name="Gargeya S."/>
            <person name="Fitzgerald M."/>
            <person name="Haas B."/>
            <person name="Abouelleil A."/>
            <person name="Allen A.W."/>
            <person name="Alvarado L."/>
            <person name="Arachchi H.M."/>
            <person name="Berlin A.M."/>
            <person name="Chapman S.B."/>
            <person name="Gainer-Dewar J."/>
            <person name="Goldberg J."/>
            <person name="Griggs A."/>
            <person name="Gujja S."/>
            <person name="Hansen M."/>
            <person name="Howarth C."/>
            <person name="Imamovic A."/>
            <person name="Ireland A."/>
            <person name="Larimer J."/>
            <person name="McCowan C."/>
            <person name="Murphy C."/>
            <person name="Pearson M."/>
            <person name="Poon T.W."/>
            <person name="Priest M."/>
            <person name="Roberts A."/>
            <person name="Saif S."/>
            <person name="Shea T."/>
            <person name="Sisk P."/>
            <person name="Sykes S."/>
            <person name="Wortman J."/>
            <person name="Nusbaum C."/>
            <person name="Birren B."/>
        </authorList>
    </citation>
    <scope>NUCLEOTIDE SEQUENCE [LARGE SCALE GENOMIC DNA]</scope>
    <source>
        <strain evidence="2 3">P1976</strain>
    </source>
</reference>
<gene>
    <name evidence="2" type="ORF">F444_23121</name>
</gene>
<evidence type="ECO:0000313" key="2">
    <source>
        <dbReference type="EMBL" id="ETO58501.1"/>
    </source>
</evidence>